<dbReference type="InterPro" id="IPR036188">
    <property type="entry name" value="FAD/NAD-bd_sf"/>
</dbReference>
<dbReference type="KEGG" id="cari:FNU76_09180"/>
<dbReference type="GO" id="GO:0005737">
    <property type="term" value="C:cytoplasm"/>
    <property type="evidence" value="ECO:0007669"/>
    <property type="project" value="TreeGrafter"/>
</dbReference>
<gene>
    <name evidence="3" type="ORF">FNU76_09180</name>
</gene>
<sequence>MTFDLLIIGAGIIGSALAESCARRGLRVLVLEAGIPAAGTTSAGMGHLVVLDDNPAELALSRDGLQRWQARRDELPPAAEYRNCGTLWLARDEEELAEAERKQACYRQYGLTGNLLNARQLQQQEPALAKDLAGGLQVPGEAVIYPPAASAYLLSEACRLGAQLVRGCAVSQLSDEGWLRLVDGREFSAPRIVVAAGNQSTRLLPGLPLKPRKGQLLITERYPATISHQLVELGYIRSAHASDADSVAFNLQPRATGQLLLGSSRQYQDQDSEIDWPLLRRMLSRAFDYLPGLAELQAIRAWSGFRPATPDKLPLLGPVPGKQRLWLATGHEGLGITTALSSAELLADLLCDCAPTLDPRPYDPARFGFPTAVQAELAELTP</sequence>
<keyword evidence="1" id="KW-0560">Oxidoreductase</keyword>
<evidence type="ECO:0000313" key="4">
    <source>
        <dbReference type="Proteomes" id="UP000317550"/>
    </source>
</evidence>
<dbReference type="InterPro" id="IPR006076">
    <property type="entry name" value="FAD-dep_OxRdtase"/>
</dbReference>
<reference evidence="4" key="1">
    <citation type="submission" date="2019-07" db="EMBL/GenBank/DDBJ databases">
        <title>Chitinimonas sp. nov., isolated from Ny-Alesund, arctica soil.</title>
        <authorList>
            <person name="Xu Q."/>
            <person name="Peng F."/>
        </authorList>
    </citation>
    <scope>NUCLEOTIDE SEQUENCE [LARGE SCALE GENOMIC DNA]</scope>
    <source>
        <strain evidence="4">R3-44</strain>
    </source>
</reference>
<dbReference type="PANTHER" id="PTHR13847:SF287">
    <property type="entry name" value="FAD-DEPENDENT OXIDOREDUCTASE DOMAIN-CONTAINING PROTEIN 1"/>
    <property type="match status" value="1"/>
</dbReference>
<dbReference type="Pfam" id="PF01266">
    <property type="entry name" value="DAO"/>
    <property type="match status" value="1"/>
</dbReference>
<dbReference type="SUPFAM" id="SSF51905">
    <property type="entry name" value="FAD/NAD(P)-binding domain"/>
    <property type="match status" value="1"/>
</dbReference>
<dbReference type="OrthoDB" id="9806257at2"/>
<dbReference type="SUPFAM" id="SSF54373">
    <property type="entry name" value="FAD-linked reductases, C-terminal domain"/>
    <property type="match status" value="1"/>
</dbReference>
<proteinExistence type="predicted"/>
<dbReference type="PANTHER" id="PTHR13847">
    <property type="entry name" value="SARCOSINE DEHYDROGENASE-RELATED"/>
    <property type="match status" value="1"/>
</dbReference>
<dbReference type="Proteomes" id="UP000317550">
    <property type="component" value="Chromosome"/>
</dbReference>
<dbReference type="EMBL" id="CP041730">
    <property type="protein sequence ID" value="QDQ26526.1"/>
    <property type="molecule type" value="Genomic_DNA"/>
</dbReference>
<dbReference type="GO" id="GO:0016491">
    <property type="term" value="F:oxidoreductase activity"/>
    <property type="evidence" value="ECO:0007669"/>
    <property type="project" value="UniProtKB-KW"/>
</dbReference>
<evidence type="ECO:0000313" key="3">
    <source>
        <dbReference type="EMBL" id="QDQ26526.1"/>
    </source>
</evidence>
<dbReference type="Gene3D" id="3.30.9.10">
    <property type="entry name" value="D-Amino Acid Oxidase, subunit A, domain 2"/>
    <property type="match status" value="1"/>
</dbReference>
<accession>A0A516SEE6</accession>
<dbReference type="RefSeq" id="WP_144277920.1">
    <property type="nucleotide sequence ID" value="NZ_CP041730.1"/>
</dbReference>
<organism evidence="3 4">
    <name type="scientific">Chitinimonas arctica</name>
    <dbReference type="NCBI Taxonomy" id="2594795"/>
    <lineage>
        <taxon>Bacteria</taxon>
        <taxon>Pseudomonadati</taxon>
        <taxon>Pseudomonadota</taxon>
        <taxon>Betaproteobacteria</taxon>
        <taxon>Neisseriales</taxon>
        <taxon>Chitinibacteraceae</taxon>
        <taxon>Chitinimonas</taxon>
    </lineage>
</organism>
<dbReference type="Gene3D" id="3.50.50.60">
    <property type="entry name" value="FAD/NAD(P)-binding domain"/>
    <property type="match status" value="1"/>
</dbReference>
<evidence type="ECO:0000259" key="2">
    <source>
        <dbReference type="Pfam" id="PF01266"/>
    </source>
</evidence>
<keyword evidence="4" id="KW-1185">Reference proteome</keyword>
<name>A0A516SEE6_9NEIS</name>
<dbReference type="AlphaFoldDB" id="A0A516SEE6"/>
<protein>
    <submittedName>
        <fullName evidence="3">FAD-dependent oxidoreductase</fullName>
    </submittedName>
</protein>
<evidence type="ECO:0000256" key="1">
    <source>
        <dbReference type="ARBA" id="ARBA00023002"/>
    </source>
</evidence>
<feature type="domain" description="FAD dependent oxidoreductase" evidence="2">
    <location>
        <begin position="4"/>
        <end position="349"/>
    </location>
</feature>